<evidence type="ECO:0000313" key="3">
    <source>
        <dbReference type="Proteomes" id="UP001195769"/>
    </source>
</evidence>
<proteinExistence type="predicted"/>
<dbReference type="Proteomes" id="UP001195769">
    <property type="component" value="Unassembled WGS sequence"/>
</dbReference>
<dbReference type="GeneID" id="64663242"/>
<organism evidence="2 3">
    <name type="scientific">Suillus fuscotomentosus</name>
    <dbReference type="NCBI Taxonomy" id="1912939"/>
    <lineage>
        <taxon>Eukaryota</taxon>
        <taxon>Fungi</taxon>
        <taxon>Dikarya</taxon>
        <taxon>Basidiomycota</taxon>
        <taxon>Agaricomycotina</taxon>
        <taxon>Agaricomycetes</taxon>
        <taxon>Agaricomycetidae</taxon>
        <taxon>Boletales</taxon>
        <taxon>Suillineae</taxon>
        <taxon>Suillaceae</taxon>
        <taxon>Suillus</taxon>
    </lineage>
</organism>
<evidence type="ECO:0000256" key="1">
    <source>
        <dbReference type="SAM" id="MobiDB-lite"/>
    </source>
</evidence>
<feature type="compositionally biased region" description="Basic and acidic residues" evidence="1">
    <location>
        <begin position="7"/>
        <end position="18"/>
    </location>
</feature>
<feature type="compositionally biased region" description="Polar residues" evidence="1">
    <location>
        <begin position="149"/>
        <end position="168"/>
    </location>
</feature>
<feature type="region of interest" description="Disordered" evidence="1">
    <location>
        <begin position="134"/>
        <end position="168"/>
    </location>
</feature>
<feature type="region of interest" description="Disordered" evidence="1">
    <location>
        <begin position="1"/>
        <end position="21"/>
    </location>
</feature>
<accession>A0AAD4DMX0</accession>
<protein>
    <submittedName>
        <fullName evidence="2">Uncharacterized protein</fullName>
    </submittedName>
</protein>
<dbReference type="EMBL" id="JABBWK010000425">
    <property type="protein sequence ID" value="KAG1884481.1"/>
    <property type="molecule type" value="Genomic_DNA"/>
</dbReference>
<dbReference type="RefSeq" id="XP_041216254.1">
    <property type="nucleotide sequence ID" value="XM_041368944.1"/>
</dbReference>
<comment type="caution">
    <text evidence="2">The sequence shown here is derived from an EMBL/GenBank/DDBJ whole genome shotgun (WGS) entry which is preliminary data.</text>
</comment>
<reference evidence="2" key="1">
    <citation type="journal article" date="2020" name="New Phytol.">
        <title>Comparative genomics reveals dynamic genome evolution in host specialist ectomycorrhizal fungi.</title>
        <authorList>
            <person name="Lofgren L.A."/>
            <person name="Nguyen N.H."/>
            <person name="Vilgalys R."/>
            <person name="Ruytinx J."/>
            <person name="Liao H.L."/>
            <person name="Branco S."/>
            <person name="Kuo A."/>
            <person name="LaButti K."/>
            <person name="Lipzen A."/>
            <person name="Andreopoulos W."/>
            <person name="Pangilinan J."/>
            <person name="Riley R."/>
            <person name="Hundley H."/>
            <person name="Na H."/>
            <person name="Barry K."/>
            <person name="Grigoriev I.V."/>
            <person name="Stajich J.E."/>
            <person name="Kennedy P.G."/>
        </authorList>
    </citation>
    <scope>NUCLEOTIDE SEQUENCE</scope>
    <source>
        <strain evidence="2">FC203</strain>
    </source>
</reference>
<sequence length="545" mass="60081">MDSESNAMDREHFCRGSKSDSQVCDCEEFFARSQDEGHCVECGHGRSKHPRKASTRSGKPLEVQEDEQPHRLGNTSAVVKDIFDRIASGGKSVNEKLSTTKRLTEAGVPLANAREEALSTLSSTRLAGYSKLAKGPVSSGLRKDRKDTMSSSLQPSKIGSQARRSTMSNLSTTGANTFRVASIALLTCGVDRNGLIRAPKAPTKNGQNEIQAMKNRGCYLDRPEQFIIDSGWSYHKITSQLRSWFPKVFDFLDIPVEKRPSAPSRSLARPTQDEKPIWRLLNKSGQTLTVVNVAFPTGTDLMKHKGRDKASVSECHLWFVTRNRIPDNVYESWNTQPVVAGSDSEHDDCSDVLLSDVDSLNDSFISKSDNELASSLMELELTDAEVEDPKGKGKMKVVSPKRTNMKRTRTVLSPEQSPSEVQRAIRKKSKVKQESANDVQAAIPLFFTESGPSTGSQPFPLTQLAQSNSLKTASFRSSPLGVPAGTAIQFLKSKSALSSPPEFVSVSEADVLWRSRSHVDDPFAPEQINPWDSRYSMKPANLQLM</sequence>
<dbReference type="AlphaFoldDB" id="A0AAD4DMX0"/>
<gene>
    <name evidence="2" type="ORF">F5891DRAFT_1202775</name>
</gene>
<evidence type="ECO:0000313" key="2">
    <source>
        <dbReference type="EMBL" id="KAG1884481.1"/>
    </source>
</evidence>
<name>A0AAD4DMX0_9AGAM</name>
<feature type="compositionally biased region" description="Basic residues" evidence="1">
    <location>
        <begin position="45"/>
        <end position="54"/>
    </location>
</feature>
<keyword evidence="3" id="KW-1185">Reference proteome</keyword>
<feature type="region of interest" description="Disordered" evidence="1">
    <location>
        <begin position="40"/>
        <end position="75"/>
    </location>
</feature>